<evidence type="ECO:0000256" key="1">
    <source>
        <dbReference type="ARBA" id="ARBA00005462"/>
    </source>
</evidence>
<dbReference type="InterPro" id="IPR016024">
    <property type="entry name" value="ARM-type_fold"/>
</dbReference>
<dbReference type="GeneTree" id="ENSGT00940000155471"/>
<feature type="repeat" description="ARM" evidence="2">
    <location>
        <begin position="211"/>
        <end position="253"/>
    </location>
</feature>
<dbReference type="SMART" id="SM00185">
    <property type="entry name" value="ARM"/>
    <property type="match status" value="11"/>
</dbReference>
<reference evidence="3" key="1">
    <citation type="submission" date="2025-08" db="UniProtKB">
        <authorList>
            <consortium name="Ensembl"/>
        </authorList>
    </citation>
    <scope>IDENTIFICATION</scope>
</reference>
<feature type="repeat" description="ARM" evidence="2">
    <location>
        <begin position="169"/>
        <end position="212"/>
    </location>
</feature>
<dbReference type="PROSITE" id="PS50176">
    <property type="entry name" value="ARM_REPEAT"/>
    <property type="match status" value="7"/>
</dbReference>
<sequence length="725" mass="80172">MMLLANHPLIPFFNGTNWNTKSYVDSGIHSGAVTTTNSINGKQMEDDDWGHSTTTHNVADMEYRMTRTQKIRTSMFSDTDDELLMPSMQFEPANQSNLHSFSGPSPMLKSSMGNILDYQDDPDLTTRAIPEFIKLLGDENQVVVSQAAHMAHQLSRKETGWHSMMESPQMVAALVHTLQNTTDIDTARYTAGTLHNLSHHHKGLLAIFKAGGIPVLVKALSSPVEPVVFYAITTLHNLLLHQEGSKMAMRLSGALQKMVTLLNRTNVKFLAITTDCLQILAYGNQESKLLILASGGPQALVQIMNSFRYEKLLWTTSRVLKVLSVCNSNKQAIVNCGECRIGLFDFPFPPTNLTLPLSPPHPIPTTQENVELLLKRLVELLSCNDYNVTTCAAGILSNLTCNNSNNKLIVFQMGGIEALVSTLKHVSDHDEIAEPIVCALRHLTSRHNEANLAQDSIRINNGLPMVATFLEPPPRWPLIKADIGFIRNLALRKDNLAPLRELGTIQQLLQLLFQAHQDASRHTLGTISQDGIRMEDIVEGCTGALQILARDPQNRVEIASPEAIPILVQLLYYNSESVQRVSTGLLCELSQDPSTALAIEQEDAMGILSELIRSRNEGVATYAAAVLFRISEDKPQDYNRLSSEINNRLMGNLLSEKASNQGCNTFHSVPGFGQDVLVLEPVLEQATAEYAAQPSAELRPHTQHLNIDTMLPVDSNQLAWFDTDL</sequence>
<dbReference type="PANTHER" id="PTHR45976">
    <property type="entry name" value="ARMADILLO SEGMENT POLARITY PROTEIN"/>
    <property type="match status" value="1"/>
</dbReference>
<feature type="repeat" description="ARM" evidence="2">
    <location>
        <begin position="372"/>
        <end position="414"/>
    </location>
</feature>
<reference evidence="3" key="2">
    <citation type="submission" date="2025-09" db="UniProtKB">
        <authorList>
            <consortium name="Ensembl"/>
        </authorList>
    </citation>
    <scope>IDENTIFICATION</scope>
</reference>
<organism evidence="3 4">
    <name type="scientific">Eptatretus burgeri</name>
    <name type="common">Inshore hagfish</name>
    <dbReference type="NCBI Taxonomy" id="7764"/>
    <lineage>
        <taxon>Eukaryota</taxon>
        <taxon>Metazoa</taxon>
        <taxon>Chordata</taxon>
        <taxon>Craniata</taxon>
        <taxon>Vertebrata</taxon>
        <taxon>Cyclostomata</taxon>
        <taxon>Myxini</taxon>
        <taxon>Myxiniformes</taxon>
        <taxon>Myxinidae</taxon>
        <taxon>Eptatretinae</taxon>
        <taxon>Eptatretus</taxon>
    </lineage>
</organism>
<feature type="repeat" description="ARM" evidence="2">
    <location>
        <begin position="295"/>
        <end position="335"/>
    </location>
</feature>
<dbReference type="GO" id="GO:0005911">
    <property type="term" value="C:cell-cell junction"/>
    <property type="evidence" value="ECO:0007669"/>
    <property type="project" value="UniProtKB-ARBA"/>
</dbReference>
<dbReference type="SUPFAM" id="SSF48371">
    <property type="entry name" value="ARM repeat"/>
    <property type="match status" value="1"/>
</dbReference>
<evidence type="ECO:0000313" key="4">
    <source>
        <dbReference type="Proteomes" id="UP000694388"/>
    </source>
</evidence>
<dbReference type="CDD" id="cd21719">
    <property type="entry name" value="CTNNAbd_CTNNB1-like"/>
    <property type="match status" value="1"/>
</dbReference>
<dbReference type="GO" id="GO:0045296">
    <property type="term" value="F:cadherin binding"/>
    <property type="evidence" value="ECO:0007669"/>
    <property type="project" value="InterPro"/>
</dbReference>
<keyword evidence="4" id="KW-1185">Reference proteome</keyword>
<dbReference type="InterPro" id="IPR013284">
    <property type="entry name" value="Beta-catenin"/>
</dbReference>
<dbReference type="OMA" id="QFESHEN"/>
<dbReference type="AlphaFoldDB" id="A0A8C4QEX5"/>
<evidence type="ECO:0000256" key="2">
    <source>
        <dbReference type="PROSITE-ProRule" id="PRU00259"/>
    </source>
</evidence>
<feature type="repeat" description="ARM" evidence="2">
    <location>
        <begin position="253"/>
        <end position="295"/>
    </location>
</feature>
<dbReference type="Ensembl" id="ENSEBUT00000014947.1">
    <property type="protein sequence ID" value="ENSEBUP00000014371.1"/>
    <property type="gene ID" value="ENSEBUG00000009030.1"/>
</dbReference>
<dbReference type="PRINTS" id="PR01869">
    <property type="entry name" value="BCATNINFAMLY"/>
</dbReference>
<name>A0A8C4QEX5_EPTBU</name>
<evidence type="ECO:0000313" key="3">
    <source>
        <dbReference type="Ensembl" id="ENSEBUP00000014371.1"/>
    </source>
</evidence>
<feature type="repeat" description="ARM" evidence="2">
    <location>
        <begin position="562"/>
        <end position="604"/>
    </location>
</feature>
<proteinExistence type="inferred from homology"/>
<dbReference type="GO" id="GO:0007155">
    <property type="term" value="P:cell adhesion"/>
    <property type="evidence" value="ECO:0007669"/>
    <property type="project" value="InterPro"/>
</dbReference>
<protein>
    <submittedName>
        <fullName evidence="3">Catenin beta 1</fullName>
    </submittedName>
</protein>
<dbReference type="InterPro" id="IPR000225">
    <property type="entry name" value="Armadillo"/>
</dbReference>
<dbReference type="Gene3D" id="1.25.10.10">
    <property type="entry name" value="Leucine-rich Repeat Variant"/>
    <property type="match status" value="2"/>
</dbReference>
<comment type="similarity">
    <text evidence="1">Belongs to the beta-catenin family.</text>
</comment>
<accession>A0A8C4QEX5</accession>
<feature type="repeat" description="ARM" evidence="2">
    <location>
        <begin position="414"/>
        <end position="449"/>
    </location>
</feature>
<dbReference type="Pfam" id="PF00514">
    <property type="entry name" value="Arm"/>
    <property type="match status" value="3"/>
</dbReference>
<dbReference type="InterPro" id="IPR011989">
    <property type="entry name" value="ARM-like"/>
</dbReference>
<dbReference type="Proteomes" id="UP000694388">
    <property type="component" value="Unplaced"/>
</dbReference>